<evidence type="ECO:0000256" key="7">
    <source>
        <dbReference type="ARBA" id="ARBA00012102"/>
    </source>
</evidence>
<organism evidence="25 26">
    <name type="scientific">Calicophoron daubneyi</name>
    <name type="common">Rumen fluke</name>
    <name type="synonym">Paramphistomum daubneyi</name>
    <dbReference type="NCBI Taxonomy" id="300641"/>
    <lineage>
        <taxon>Eukaryota</taxon>
        <taxon>Metazoa</taxon>
        <taxon>Spiralia</taxon>
        <taxon>Lophotrochozoa</taxon>
        <taxon>Platyhelminthes</taxon>
        <taxon>Trematoda</taxon>
        <taxon>Digenea</taxon>
        <taxon>Plagiorchiida</taxon>
        <taxon>Pronocephalata</taxon>
        <taxon>Paramphistomoidea</taxon>
        <taxon>Paramphistomidae</taxon>
        <taxon>Calicophoron</taxon>
    </lineage>
</organism>
<keyword evidence="14" id="KW-0418">Kinase</keyword>
<dbReference type="GO" id="GO:0004594">
    <property type="term" value="F:pantothenate kinase activity"/>
    <property type="evidence" value="ECO:0007669"/>
    <property type="project" value="UniProtKB-EC"/>
</dbReference>
<comment type="subcellular location">
    <subcellularLocation>
        <location evidence="4">Cytoplasm</location>
    </subcellularLocation>
</comment>
<dbReference type="InterPro" id="IPR004567">
    <property type="entry name" value="Type_II_PanK"/>
</dbReference>
<dbReference type="SUPFAM" id="SSF53067">
    <property type="entry name" value="Actin-like ATPase domain"/>
    <property type="match status" value="2"/>
</dbReference>
<comment type="subunit">
    <text evidence="6">Homodimer. Interacts with PKM.</text>
</comment>
<comment type="caution">
    <text evidence="25">The sequence shown here is derived from an EMBL/GenBank/DDBJ whole genome shotgun (WGS) entry which is preliminary data.</text>
</comment>
<evidence type="ECO:0000256" key="20">
    <source>
        <dbReference type="ARBA" id="ARBA00029347"/>
    </source>
</evidence>
<keyword evidence="12" id="KW-0479">Metal-binding</keyword>
<keyword evidence="11" id="KW-0808">Transferase</keyword>
<evidence type="ECO:0000256" key="17">
    <source>
        <dbReference type="ARBA" id="ARBA00022993"/>
    </source>
</evidence>
<evidence type="ECO:0000313" key="25">
    <source>
        <dbReference type="EMBL" id="CAL5131752.1"/>
    </source>
</evidence>
<keyword evidence="10" id="KW-0533">Nickel</keyword>
<comment type="pathway">
    <text evidence="5">Cofactor biosynthesis; coenzyme A biosynthesis; CoA from (R)-pantothenate: step 1/5.</text>
</comment>
<dbReference type="GO" id="GO:0005634">
    <property type="term" value="C:nucleus"/>
    <property type="evidence" value="ECO:0007669"/>
    <property type="project" value="TreeGrafter"/>
</dbReference>
<keyword evidence="18" id="KW-0944">Nitration</keyword>
<keyword evidence="15" id="KW-0378">Hydrolase</keyword>
<evidence type="ECO:0000256" key="1">
    <source>
        <dbReference type="ARBA" id="ARBA00001206"/>
    </source>
</evidence>
<protein>
    <recommendedName>
        <fullName evidence="8">4'-phosphopantetheine phosphatase</fullName>
        <ecNumber evidence="7">2.7.1.33</ecNumber>
    </recommendedName>
    <alternativeName>
        <fullName evidence="21">Inactive pantothenic acid kinase 4</fullName>
    </alternativeName>
</protein>
<evidence type="ECO:0000256" key="2">
    <source>
        <dbReference type="ARBA" id="ARBA00001936"/>
    </source>
</evidence>
<gene>
    <name evidence="25" type="ORF">CDAUBV1_LOCUS4300</name>
</gene>
<evidence type="ECO:0000259" key="24">
    <source>
        <dbReference type="Pfam" id="PF01937"/>
    </source>
</evidence>
<evidence type="ECO:0000256" key="3">
    <source>
        <dbReference type="ARBA" id="ARBA00001967"/>
    </source>
</evidence>
<comment type="similarity">
    <text evidence="23">Belongs to the type II pantothenate kinase family.</text>
</comment>
<dbReference type="Gene3D" id="3.40.50.10880">
    <property type="entry name" value="Uncharacterised protein PF01937, DUF89, domain 3"/>
    <property type="match status" value="1"/>
</dbReference>
<evidence type="ECO:0000256" key="16">
    <source>
        <dbReference type="ARBA" id="ARBA00022840"/>
    </source>
</evidence>
<evidence type="ECO:0000256" key="13">
    <source>
        <dbReference type="ARBA" id="ARBA00022741"/>
    </source>
</evidence>
<dbReference type="EMBL" id="CAXLJL010000101">
    <property type="protein sequence ID" value="CAL5131752.1"/>
    <property type="molecule type" value="Genomic_DNA"/>
</dbReference>
<dbReference type="CDD" id="cd24123">
    <property type="entry name" value="ASKHA_NBD_PanK-II_Pank4"/>
    <property type="match status" value="1"/>
</dbReference>
<keyword evidence="13" id="KW-0547">Nucleotide-binding</keyword>
<dbReference type="Proteomes" id="UP001497525">
    <property type="component" value="Unassembled WGS sequence"/>
</dbReference>
<keyword evidence="19" id="KW-0464">Manganese</keyword>
<dbReference type="InterPro" id="IPR036075">
    <property type="entry name" value="ARMT-1-like_metal-bd_sf"/>
</dbReference>
<evidence type="ECO:0000256" key="9">
    <source>
        <dbReference type="ARBA" id="ARBA00022490"/>
    </source>
</evidence>
<dbReference type="GO" id="GO:0005829">
    <property type="term" value="C:cytosol"/>
    <property type="evidence" value="ECO:0007669"/>
    <property type="project" value="TreeGrafter"/>
</dbReference>
<evidence type="ECO:0000256" key="4">
    <source>
        <dbReference type="ARBA" id="ARBA00004496"/>
    </source>
</evidence>
<comment type="catalytic activity">
    <reaction evidence="1">
        <text>(R)-pantothenate + ATP = (R)-4'-phosphopantothenate + ADP + H(+)</text>
        <dbReference type="Rhea" id="RHEA:16373"/>
        <dbReference type="ChEBI" id="CHEBI:10986"/>
        <dbReference type="ChEBI" id="CHEBI:15378"/>
        <dbReference type="ChEBI" id="CHEBI:29032"/>
        <dbReference type="ChEBI" id="CHEBI:30616"/>
        <dbReference type="ChEBI" id="CHEBI:456216"/>
        <dbReference type="EC" id="2.7.1.33"/>
    </reaction>
</comment>
<evidence type="ECO:0000256" key="19">
    <source>
        <dbReference type="ARBA" id="ARBA00023211"/>
    </source>
</evidence>
<evidence type="ECO:0000256" key="6">
    <source>
        <dbReference type="ARBA" id="ARBA00011388"/>
    </source>
</evidence>
<comment type="cofactor">
    <cofactor evidence="2">
        <name>Mn(2+)</name>
        <dbReference type="ChEBI" id="CHEBI:29035"/>
    </cofactor>
</comment>
<accession>A0AAV2T8J6</accession>
<keyword evidence="16" id="KW-0067">ATP-binding</keyword>
<evidence type="ECO:0000256" key="10">
    <source>
        <dbReference type="ARBA" id="ARBA00022596"/>
    </source>
</evidence>
<dbReference type="InterPro" id="IPR043129">
    <property type="entry name" value="ATPase_NBD"/>
</dbReference>
<comment type="catalytic activity">
    <reaction evidence="20">
        <text>(R)-4'-phospho-S-sulfopantetheine + H2O = (R)-S-sulfopantetheine + phosphate</text>
        <dbReference type="Rhea" id="RHEA:68340"/>
        <dbReference type="ChEBI" id="CHEBI:15377"/>
        <dbReference type="ChEBI" id="CHEBI:43474"/>
        <dbReference type="ChEBI" id="CHEBI:177302"/>
        <dbReference type="ChEBI" id="CHEBI:177303"/>
    </reaction>
    <physiologicalReaction direction="left-to-right" evidence="20">
        <dbReference type="Rhea" id="RHEA:68341"/>
    </physiologicalReaction>
</comment>
<evidence type="ECO:0000256" key="21">
    <source>
        <dbReference type="ARBA" id="ARBA00032948"/>
    </source>
</evidence>
<dbReference type="InterPro" id="IPR002791">
    <property type="entry name" value="ARMT1-like_metal-bd"/>
</dbReference>
<dbReference type="FunFam" id="3.30.420.40:FF:000025">
    <property type="entry name" value="pantothenate kinase 2, mitochondrial"/>
    <property type="match status" value="1"/>
</dbReference>
<dbReference type="EC" id="2.7.1.33" evidence="7"/>
<dbReference type="Pfam" id="PF03630">
    <property type="entry name" value="Fumble"/>
    <property type="match status" value="1"/>
</dbReference>
<dbReference type="GO" id="GO:0015937">
    <property type="term" value="P:coenzyme A biosynthetic process"/>
    <property type="evidence" value="ECO:0007669"/>
    <property type="project" value="UniProtKB-KW"/>
</dbReference>
<proteinExistence type="inferred from homology"/>
<dbReference type="PANTHER" id="PTHR12280">
    <property type="entry name" value="PANTOTHENATE KINASE"/>
    <property type="match status" value="1"/>
</dbReference>
<keyword evidence="17" id="KW-0173">Coenzyme A biosynthesis</keyword>
<dbReference type="GO" id="GO:0016787">
    <property type="term" value="F:hydrolase activity"/>
    <property type="evidence" value="ECO:0007669"/>
    <property type="project" value="UniProtKB-KW"/>
</dbReference>
<dbReference type="AlphaFoldDB" id="A0AAV2T8J6"/>
<evidence type="ECO:0000256" key="14">
    <source>
        <dbReference type="ARBA" id="ARBA00022777"/>
    </source>
</evidence>
<evidence type="ECO:0000256" key="22">
    <source>
        <dbReference type="ARBA" id="ARBA00046055"/>
    </source>
</evidence>
<dbReference type="GO" id="GO:0046872">
    <property type="term" value="F:metal ion binding"/>
    <property type="evidence" value="ECO:0007669"/>
    <property type="project" value="UniProtKB-KW"/>
</dbReference>
<evidence type="ECO:0000313" key="26">
    <source>
        <dbReference type="Proteomes" id="UP001497525"/>
    </source>
</evidence>
<comment type="function">
    <text evidence="22">Phosphatase which shows a preference for 4'-phosphopantetheine and its oxidatively damaged forms (sulfonate or S-sulfonate), providing strong indirect evidence that the phosphatase activity pre-empts damage in the coenzyme A (CoA) pathway. Hydrolyzing excess 4'-phosphopantetheine could constitute a directed overflow mechanism to prevent its oxidation to the S-sulfonate, sulfonate, or other forms. Hydrolyzing 4'-phosphopantetheine sulfonate or S-sulfonate would forestall their conversion to inactive forms of CoA and acyl carrier protein. May play a role in the physiological regulation of CoA intracellular levels.</text>
</comment>
<name>A0AAV2T8J6_CALDB</name>
<feature type="domain" description="Damage-control phosphatase ARMT1-like metal-binding" evidence="24">
    <location>
        <begin position="568"/>
        <end position="873"/>
    </location>
</feature>
<dbReference type="Pfam" id="PF01937">
    <property type="entry name" value="ARMT1-like_dom"/>
    <property type="match status" value="1"/>
</dbReference>
<evidence type="ECO:0000256" key="23">
    <source>
        <dbReference type="ARBA" id="ARBA00060870"/>
    </source>
</evidence>
<dbReference type="NCBIfam" id="TIGR00555">
    <property type="entry name" value="panK_eukar"/>
    <property type="match status" value="1"/>
</dbReference>
<evidence type="ECO:0000256" key="12">
    <source>
        <dbReference type="ARBA" id="ARBA00022723"/>
    </source>
</evidence>
<dbReference type="Gene3D" id="3.30.420.510">
    <property type="match status" value="1"/>
</dbReference>
<evidence type="ECO:0000256" key="18">
    <source>
        <dbReference type="ARBA" id="ARBA00023074"/>
    </source>
</evidence>
<evidence type="ECO:0000256" key="11">
    <source>
        <dbReference type="ARBA" id="ARBA00022679"/>
    </source>
</evidence>
<dbReference type="InterPro" id="IPR035073">
    <property type="entry name" value="At2g17340_3_helix_bundle"/>
</dbReference>
<comment type="cofactor">
    <cofactor evidence="3">
        <name>Ni(2+)</name>
        <dbReference type="ChEBI" id="CHEBI:49786"/>
    </cofactor>
</comment>
<sequence>MACVDLTDLSRETPKGDELHNDACGDTHRSDQKIPKVFGLDIGGSLAKLVYERTFLYKRTIPCPKGKQTTNADGPASPRFDFYDYQEREHEGHRVCLIKFETRRINEWLEFIRKNIADYEDTDPNEGGTSRHSLSPNDRVLIKVTGGGAYKYRDLISQTLGVRLDKEDEMECLVSGCVFMLRNIPDELFYYDKSATPSHVFISNALTDTFPFLMVNIGSGVSILKVESPKSFTRVGGSSIGGGTFWGIGSLFSGGKHSFDELLALADQGDHRAVDMLVRDIYGGDYAQLGLPGTVIASSFGQAARCPDRPRCLADMIKALLITVSNNIGQLACLYAKQHNLTRILFSGFFIRGHDLTMEVITYAVKYWSGGAFRAVFLRHEGYLGAVGAYLKALDQLSSSESRTIWAESYVSTSKDALAFAEELRVRSRKNSSASGFDSLDLDHAPNTLSGHKRLLEKLKHLVPYPTKQEISEDGATVESMNLDGLTLTGQEEEEGESGITTKMVMDSNYHELDRVFSSSLEPFPLLESPTTYVPDTWDLTQDGEARSYWLSCLARGIERSRMKAEESQIEKMSDATERSKQYAERYIAYLAELGQNPITCGVLSVRSLLSAQQHFLREFGFGDPYCMQKKIENQSALASLPSRLSDLSKLDWKDRQFSLVMGLLAGNVFDWGATDLVKFFAEAPVNEFGVPELKAALNKVQTRPWLIDGYDKWLEAISSDLPGPHYRCVLVFCDNSGADILLGVLPLALELLDQGSKVILAANSSPAINDVTFQELEILIRVVASFVPKVADALSEERLILAENGQTSPCLDLRLTATSLVKLIKQEKVDLIIIEGMGRAIHTNLHARFRVDCLKVAVIKNTWLADRLGGELYGVVFKFEPASTSETDERAEATESLSR</sequence>
<dbReference type="Gene3D" id="3.30.420.40">
    <property type="match status" value="1"/>
</dbReference>
<dbReference type="GO" id="GO:0005524">
    <property type="term" value="F:ATP binding"/>
    <property type="evidence" value="ECO:0007669"/>
    <property type="project" value="UniProtKB-KW"/>
</dbReference>
<dbReference type="Gene3D" id="1.20.1700.10">
    <property type="entry name" value="AF1104-like"/>
    <property type="match status" value="1"/>
</dbReference>
<dbReference type="PANTHER" id="PTHR12280:SF20">
    <property type="entry name" value="4'-PHOSPHOPANTETHEINE PHOSPHATASE"/>
    <property type="match status" value="1"/>
</dbReference>
<evidence type="ECO:0000256" key="5">
    <source>
        <dbReference type="ARBA" id="ARBA00005225"/>
    </source>
</evidence>
<reference evidence="25" key="1">
    <citation type="submission" date="2024-06" db="EMBL/GenBank/DDBJ databases">
        <authorList>
            <person name="Liu X."/>
            <person name="Lenzi L."/>
            <person name="Haldenby T S."/>
            <person name="Uol C."/>
        </authorList>
    </citation>
    <scope>NUCLEOTIDE SEQUENCE</scope>
</reference>
<evidence type="ECO:0000256" key="15">
    <source>
        <dbReference type="ARBA" id="ARBA00022801"/>
    </source>
</evidence>
<dbReference type="SUPFAM" id="SSF111321">
    <property type="entry name" value="AF1104-like"/>
    <property type="match status" value="1"/>
</dbReference>
<evidence type="ECO:0000256" key="8">
    <source>
        <dbReference type="ARBA" id="ARBA00019490"/>
    </source>
</evidence>
<keyword evidence="9" id="KW-0963">Cytoplasm</keyword>